<organism evidence="4 5">
    <name type="scientific">Cereibacter ovatus</name>
    <dbReference type="NCBI Taxonomy" id="439529"/>
    <lineage>
        <taxon>Bacteria</taxon>
        <taxon>Pseudomonadati</taxon>
        <taxon>Pseudomonadota</taxon>
        <taxon>Alphaproteobacteria</taxon>
        <taxon>Rhodobacterales</taxon>
        <taxon>Paracoccaceae</taxon>
        <taxon>Cereibacter</taxon>
    </lineage>
</organism>
<accession>A0A285CY72</accession>
<dbReference type="EMBL" id="OAOQ01000011">
    <property type="protein sequence ID" value="SNX72008.1"/>
    <property type="molecule type" value="Genomic_DNA"/>
</dbReference>
<keyword evidence="1" id="KW-0472">Membrane</keyword>
<protein>
    <submittedName>
        <fullName evidence="4">Photosynthetic reaction center H subunit</fullName>
    </submittedName>
</protein>
<dbReference type="InterPro" id="IPR027275">
    <property type="entry name" value="PRC-brl_dom"/>
</dbReference>
<dbReference type="NCBIfam" id="TIGR01150">
    <property type="entry name" value="puhA"/>
    <property type="match status" value="1"/>
</dbReference>
<dbReference type="GO" id="GO:0030077">
    <property type="term" value="C:plasma membrane light-harvesting complex"/>
    <property type="evidence" value="ECO:0007669"/>
    <property type="project" value="InterPro"/>
</dbReference>
<reference evidence="5" key="1">
    <citation type="submission" date="2017-08" db="EMBL/GenBank/DDBJ databases">
        <authorList>
            <person name="Varghese N."/>
            <person name="Submissions S."/>
        </authorList>
    </citation>
    <scope>NUCLEOTIDE SEQUENCE [LARGE SCALE GENOMIC DNA]</scope>
    <source>
        <strain evidence="5">JA234</strain>
    </source>
</reference>
<evidence type="ECO:0000313" key="4">
    <source>
        <dbReference type="EMBL" id="SNX72008.1"/>
    </source>
</evidence>
<dbReference type="InterPro" id="IPR014747">
    <property type="entry name" value="Bac_photo_RC_H_C"/>
</dbReference>
<feature type="domain" description="Photosynthetic reaction centre H subunit N-terminal" evidence="2">
    <location>
        <begin position="6"/>
        <end position="135"/>
    </location>
</feature>
<dbReference type="InterPro" id="IPR005652">
    <property type="entry name" value="Photo_RC_H"/>
</dbReference>
<evidence type="ECO:0000259" key="2">
    <source>
        <dbReference type="Pfam" id="PF03967"/>
    </source>
</evidence>
<evidence type="ECO:0000256" key="1">
    <source>
        <dbReference type="SAM" id="Phobius"/>
    </source>
</evidence>
<evidence type="ECO:0000259" key="3">
    <source>
        <dbReference type="Pfam" id="PF05239"/>
    </source>
</evidence>
<dbReference type="Pfam" id="PF05239">
    <property type="entry name" value="PRC"/>
    <property type="match status" value="1"/>
</dbReference>
<dbReference type="InterPro" id="IPR011033">
    <property type="entry name" value="PRC_barrel-like_sf"/>
</dbReference>
<keyword evidence="5" id="KW-1185">Reference proteome</keyword>
<name>A0A285CY72_9RHOB</name>
<proteinExistence type="predicted"/>
<dbReference type="SUPFAM" id="SSF50346">
    <property type="entry name" value="PRC-barrel domain"/>
    <property type="match status" value="1"/>
</dbReference>
<dbReference type="Pfam" id="PF03967">
    <property type="entry name" value="PRCH"/>
    <property type="match status" value="1"/>
</dbReference>
<dbReference type="Gene3D" id="3.90.50.10">
    <property type="entry name" value="Photosynthetic Reaction Center, subunit H, domain 2"/>
    <property type="match status" value="1"/>
</dbReference>
<dbReference type="Proteomes" id="UP000219467">
    <property type="component" value="Unassembled WGS sequence"/>
</dbReference>
<feature type="domain" description="PRC-barrel" evidence="3">
    <location>
        <begin position="143"/>
        <end position="210"/>
    </location>
</feature>
<feature type="transmembrane region" description="Helical" evidence="1">
    <location>
        <begin position="12"/>
        <end position="31"/>
    </location>
</feature>
<keyword evidence="1" id="KW-1133">Transmembrane helix</keyword>
<dbReference type="OrthoDB" id="8557487at2"/>
<dbReference type="InterPro" id="IPR015810">
    <property type="entry name" value="Photo_RC_H_N"/>
</dbReference>
<sequence>MVGVTAFGNFDLASLAIYSFWIFLAGLIYYLQTENMREGYPLENEDGTPAANQGPFPLPKPKTFILPFGRGTLTVPGPESEDRPIPLARTAVSEGFPHAPTGDPMADGVGPASWVARRDVPELDGHGHAKIKPMKGSGFVVSAGKNPIGLPVRGCDLEIAGKVVDLWIDVPEQMIRYLEVELKDGSKRLVPMPMVKVKHNRVDVNALSSDLFAGIPTTKSASEVTLLEEDKICGYVAGGLMYAAPKRKSVIQAMLAEYA</sequence>
<dbReference type="GO" id="GO:0019684">
    <property type="term" value="P:photosynthesis, light reaction"/>
    <property type="evidence" value="ECO:0007669"/>
    <property type="project" value="InterPro"/>
</dbReference>
<gene>
    <name evidence="4" type="ORF">SAMN05878503_11177</name>
</gene>
<dbReference type="AlphaFoldDB" id="A0A285CY72"/>
<dbReference type="Gene3D" id="4.10.540.10">
    <property type="entry name" value="Photosynthetic reaction centre, H subunit, N-terminal domain"/>
    <property type="match status" value="1"/>
</dbReference>
<evidence type="ECO:0000313" key="5">
    <source>
        <dbReference type="Proteomes" id="UP000219467"/>
    </source>
</evidence>
<keyword evidence="1" id="KW-0812">Transmembrane</keyword>
<dbReference type="RefSeq" id="WP_097030957.1">
    <property type="nucleotide sequence ID" value="NZ_OAOQ01000011.1"/>
</dbReference>
<dbReference type="InterPro" id="IPR037097">
    <property type="entry name" value="Photo_RC_H_N_sf"/>
</dbReference>
<dbReference type="SUPFAM" id="SSF81490">
    <property type="entry name" value="Photosystem II reaction centre subunit H, transmembrane region"/>
    <property type="match status" value="1"/>
</dbReference>